<keyword evidence="10 11" id="KW-0472">Membrane</keyword>
<accession>A0ABY4A859</accession>
<evidence type="ECO:0000313" key="12">
    <source>
        <dbReference type="EMBL" id="UOD30822.1"/>
    </source>
</evidence>
<evidence type="ECO:0000256" key="5">
    <source>
        <dbReference type="ARBA" id="ARBA00022519"/>
    </source>
</evidence>
<evidence type="ECO:0000256" key="10">
    <source>
        <dbReference type="ARBA" id="ARBA00023136"/>
    </source>
</evidence>
<evidence type="ECO:0000313" key="13">
    <source>
        <dbReference type="Proteomes" id="UP000831532"/>
    </source>
</evidence>
<keyword evidence="3" id="KW-0813">Transport</keyword>
<organism evidence="12 13">
    <name type="scientific">Massilia violaceinigra</name>
    <dbReference type="NCBI Taxonomy" id="2045208"/>
    <lineage>
        <taxon>Bacteria</taxon>
        <taxon>Pseudomonadati</taxon>
        <taxon>Pseudomonadota</taxon>
        <taxon>Betaproteobacteria</taxon>
        <taxon>Burkholderiales</taxon>
        <taxon>Oxalobacteraceae</taxon>
        <taxon>Telluria group</taxon>
        <taxon>Massilia</taxon>
    </lineage>
</organism>
<evidence type="ECO:0000256" key="9">
    <source>
        <dbReference type="ARBA" id="ARBA00023065"/>
    </source>
</evidence>
<dbReference type="SUPFAM" id="SSF144083">
    <property type="entry name" value="Magnesium transport protein CorA, transmembrane region"/>
    <property type="match status" value="1"/>
</dbReference>
<evidence type="ECO:0000256" key="1">
    <source>
        <dbReference type="ARBA" id="ARBA00004651"/>
    </source>
</evidence>
<dbReference type="InterPro" id="IPR002523">
    <property type="entry name" value="MgTranspt_CorA/ZnTranspt_ZntB"/>
</dbReference>
<keyword evidence="8 11" id="KW-1133">Transmembrane helix</keyword>
<evidence type="ECO:0000256" key="11">
    <source>
        <dbReference type="SAM" id="Phobius"/>
    </source>
</evidence>
<dbReference type="InterPro" id="IPR045861">
    <property type="entry name" value="CorA_cytoplasmic_dom"/>
</dbReference>
<proteinExistence type="inferred from homology"/>
<feature type="transmembrane region" description="Helical" evidence="11">
    <location>
        <begin position="377"/>
        <end position="397"/>
    </location>
</feature>
<dbReference type="SUPFAM" id="SSF143865">
    <property type="entry name" value="CorA soluble domain-like"/>
    <property type="match status" value="1"/>
</dbReference>
<dbReference type="Proteomes" id="UP000831532">
    <property type="component" value="Chromosome"/>
</dbReference>
<evidence type="ECO:0000256" key="3">
    <source>
        <dbReference type="ARBA" id="ARBA00022448"/>
    </source>
</evidence>
<evidence type="ECO:0000256" key="2">
    <source>
        <dbReference type="ARBA" id="ARBA00009765"/>
    </source>
</evidence>
<protein>
    <submittedName>
        <fullName evidence="12">Transporter</fullName>
    </submittedName>
</protein>
<evidence type="ECO:0000256" key="7">
    <source>
        <dbReference type="ARBA" id="ARBA00022833"/>
    </source>
</evidence>
<reference evidence="12 13" key="1">
    <citation type="submission" date="2020-10" db="EMBL/GenBank/DDBJ databases">
        <title>Genome analysis of Massilia species.</title>
        <authorList>
            <person name="Jung D.-H."/>
        </authorList>
    </citation>
    <scope>NUCLEOTIDE SEQUENCE [LARGE SCALE GENOMIC DNA]</scope>
    <source>
        <strain evidence="13">sipir</strain>
    </source>
</reference>
<keyword evidence="7" id="KW-0862">Zinc</keyword>
<evidence type="ECO:0000256" key="8">
    <source>
        <dbReference type="ARBA" id="ARBA00022989"/>
    </source>
</evidence>
<dbReference type="Gene3D" id="3.30.460.20">
    <property type="entry name" value="CorA soluble domain-like"/>
    <property type="match status" value="1"/>
</dbReference>
<name>A0ABY4A859_9BURK</name>
<keyword evidence="9" id="KW-0406">Ion transport</keyword>
<gene>
    <name evidence="12" type="ORF">INH39_03535</name>
</gene>
<keyword evidence="4" id="KW-1003">Cell membrane</keyword>
<keyword evidence="5" id="KW-0997">Cell inner membrane</keyword>
<dbReference type="EMBL" id="CP063361">
    <property type="protein sequence ID" value="UOD30822.1"/>
    <property type="molecule type" value="Genomic_DNA"/>
</dbReference>
<dbReference type="CDD" id="cd12834">
    <property type="entry name" value="ZntB_u1"/>
    <property type="match status" value="1"/>
</dbReference>
<keyword evidence="6 11" id="KW-0812">Transmembrane</keyword>
<feature type="transmembrane region" description="Helical" evidence="11">
    <location>
        <begin position="343"/>
        <end position="365"/>
    </location>
</feature>
<dbReference type="PANTHER" id="PTHR46494">
    <property type="entry name" value="CORA FAMILY METAL ION TRANSPORTER (EUROFUNG)"/>
    <property type="match status" value="1"/>
</dbReference>
<dbReference type="PANTHER" id="PTHR46494:SF3">
    <property type="entry name" value="ZINC TRANSPORT PROTEIN ZNTB"/>
    <property type="match status" value="1"/>
</dbReference>
<comment type="similarity">
    <text evidence="2">Belongs to the CorA metal ion transporter (MIT) (TC 1.A.35) family.</text>
</comment>
<evidence type="ECO:0000256" key="4">
    <source>
        <dbReference type="ARBA" id="ARBA00022475"/>
    </source>
</evidence>
<keyword evidence="13" id="KW-1185">Reference proteome</keyword>
<dbReference type="Pfam" id="PF01544">
    <property type="entry name" value="CorA"/>
    <property type="match status" value="1"/>
</dbReference>
<evidence type="ECO:0000256" key="6">
    <source>
        <dbReference type="ARBA" id="ARBA00022692"/>
    </source>
</evidence>
<dbReference type="InterPro" id="IPR045863">
    <property type="entry name" value="CorA_TM1_TM2"/>
</dbReference>
<dbReference type="Gene3D" id="1.20.58.340">
    <property type="entry name" value="Magnesium transport protein CorA, transmembrane region"/>
    <property type="match status" value="2"/>
</dbReference>
<comment type="subcellular location">
    <subcellularLocation>
        <location evidence="1">Cell membrane</location>
        <topology evidence="1">Multi-pass membrane protein</topology>
    </subcellularLocation>
</comment>
<sequence>MPAASAKAYFSAIAGRANPGTAFAGFCGANTVLYRHLKLTVEIRWRQQRNATLTQTCAPGAALLEVEKVGQSYGSDPSGLVWGYLFGVTPEALAVDSAAALAWMRDHAANNPSQFIWLHFNLSNAASEKWLTTHANLADEFYETLHTGSRSTRIELAEDTLIAVVNDVLHNFSFEESDISTLWVSVARNVVVSARRKPLQSIERVRQAVRQGEPVRSSVELLIHLLRDQADVLVKIVREAVERVDDIEDKLLADRPTAKREDLGAMRRVLVRLQRLLAPEPAALFRLLQRPPSWMADLDTQELREATEEFSVVLSDMSSLQERIKLLQEEIAARVSEETGRSLFILTIVTVLALPINIIAGMLGMNVGGIPLSHHPAGFWIIAGIIATFTVVAGWLVTRAARRLR</sequence>